<dbReference type="Pfam" id="PF00078">
    <property type="entry name" value="RVT_1"/>
    <property type="match status" value="1"/>
</dbReference>
<organism evidence="3 4">
    <name type="scientific">Mesohalobacter halotolerans</name>
    <dbReference type="NCBI Taxonomy" id="1883405"/>
    <lineage>
        <taxon>Bacteria</taxon>
        <taxon>Pseudomonadati</taxon>
        <taxon>Bacteroidota</taxon>
        <taxon>Flavobacteriia</taxon>
        <taxon>Flavobacteriales</taxon>
        <taxon>Flavobacteriaceae</taxon>
        <taxon>Mesohalobacter</taxon>
    </lineage>
</organism>
<dbReference type="EMBL" id="SWMU01000001">
    <property type="protein sequence ID" value="TKS57176.1"/>
    <property type="molecule type" value="Genomic_DNA"/>
</dbReference>
<dbReference type="RefSeq" id="WP_138930879.1">
    <property type="nucleotide sequence ID" value="NZ_SWMU01000001.1"/>
</dbReference>
<sequence length="407" mass="47812">MQLSLFDIPHPKIELAELFKAYFNCRSNKRNTANAIAFEIDYEHNLVQLCKEINNGTYQIGRSISFIVDKPVKREIFAADFRDRVVHHLVIGKLNQLFEKQFIHDSYSCRVGKGTHFGVQRVDKFIRKCSANYTQDCYILKLDLQGFFMSINKNILFKKLEQFISEKYKNSDKDLLLKLCRKIIFNDPTKNCIIKGNKSDWDNLPQTKSLFHSQLNCGLPIGNLTSQVFANFYMDTFDHFVKHDLGIRYYGRYVDDFVIMHKDKEFLKKVISKLSEYLQTELQVTIHPKKIYLQHYSKGVKFLGTVILPNRIYIANRTKGNFYNAIEKQNEIAIDHKPTKEEQKAFQSSMNSYLGIMKHYKTYKLRKGMLFKNLNGYWWNHLYLSGGIAKFILKVRPIKKQRNANSA</sequence>
<evidence type="ECO:0000256" key="1">
    <source>
        <dbReference type="ARBA" id="ARBA00034120"/>
    </source>
</evidence>
<dbReference type="AlphaFoldDB" id="A0A4U5TSP4"/>
<feature type="domain" description="Reverse transcriptase" evidence="2">
    <location>
        <begin position="1"/>
        <end position="307"/>
    </location>
</feature>
<dbReference type="PANTHER" id="PTHR34047">
    <property type="entry name" value="NUCLEAR INTRON MATURASE 1, MITOCHONDRIAL-RELATED"/>
    <property type="match status" value="1"/>
</dbReference>
<protein>
    <recommendedName>
        <fullName evidence="2">Reverse transcriptase domain-containing protein</fullName>
    </recommendedName>
</protein>
<reference evidence="3 4" key="1">
    <citation type="submission" date="2019-04" db="EMBL/GenBank/DDBJ databases">
        <title>Psychroflexus halotolerans sp. nov., isolated from a marine solar saltern.</title>
        <authorList>
            <person name="Feng X."/>
        </authorList>
    </citation>
    <scope>NUCLEOTIDE SEQUENCE [LARGE SCALE GENOMIC DNA]</scope>
    <source>
        <strain evidence="3 4">WDS2C27</strain>
    </source>
</reference>
<dbReference type="CDD" id="cd01651">
    <property type="entry name" value="RT_G2_intron"/>
    <property type="match status" value="1"/>
</dbReference>
<name>A0A4U5TSP4_9FLAO</name>
<gene>
    <name evidence="3" type="ORF">FCN74_01800</name>
</gene>
<dbReference type="PROSITE" id="PS50878">
    <property type="entry name" value="RT_POL"/>
    <property type="match status" value="1"/>
</dbReference>
<evidence type="ECO:0000313" key="3">
    <source>
        <dbReference type="EMBL" id="TKS57176.1"/>
    </source>
</evidence>
<comment type="caution">
    <text evidence="3">The sequence shown here is derived from an EMBL/GenBank/DDBJ whole genome shotgun (WGS) entry which is preliminary data.</text>
</comment>
<comment type="similarity">
    <text evidence="1">Belongs to the bacterial reverse transcriptase family.</text>
</comment>
<dbReference type="Proteomes" id="UP000306552">
    <property type="component" value="Unassembled WGS sequence"/>
</dbReference>
<evidence type="ECO:0000313" key="4">
    <source>
        <dbReference type="Proteomes" id="UP000306552"/>
    </source>
</evidence>
<accession>A0A4U5TSP4</accession>
<dbReference type="PANTHER" id="PTHR34047:SF8">
    <property type="entry name" value="PROTEIN YKFC"/>
    <property type="match status" value="1"/>
</dbReference>
<dbReference type="InterPro" id="IPR051083">
    <property type="entry name" value="GrpII_Intron_Splice-Mob/Def"/>
</dbReference>
<dbReference type="SUPFAM" id="SSF56672">
    <property type="entry name" value="DNA/RNA polymerases"/>
    <property type="match status" value="1"/>
</dbReference>
<dbReference type="OrthoDB" id="9780724at2"/>
<evidence type="ECO:0000259" key="2">
    <source>
        <dbReference type="PROSITE" id="PS50878"/>
    </source>
</evidence>
<dbReference type="InterPro" id="IPR000477">
    <property type="entry name" value="RT_dom"/>
</dbReference>
<keyword evidence="4" id="KW-1185">Reference proteome</keyword>
<proteinExistence type="inferred from homology"/>
<dbReference type="InterPro" id="IPR043502">
    <property type="entry name" value="DNA/RNA_pol_sf"/>
</dbReference>